<dbReference type="PATRIC" id="fig|1349767.4.peg.4566"/>
<dbReference type="CDD" id="cd06225">
    <property type="entry name" value="HAMP"/>
    <property type="match status" value="1"/>
</dbReference>
<dbReference type="InterPro" id="IPR051310">
    <property type="entry name" value="MCP_chemotaxis"/>
</dbReference>
<dbReference type="KEGG" id="jag:GJA_2845"/>
<sequence length="686" mass="72342">MKILLAPAIRLMQRLRLLPKFILVCLVFLLPLLLVTALLMAELEKSLALAQDEQRGVAYIGQLQEITSLAQQRRGLEHLRLNGKQDIDTTPLKQQIDSAVKQLAGRPDAAEIAKQWQQMATRQGLSAKESYVLHSALIARLGKLAALVAERSKLSLDPEAAGSQLSTAILKTLPGLAENLSDIAGRGAAFIDTGLFEANEDQLVNATSLIARHELELVPAQFDAIFANHPALKTALHSRLSALPGALAFLERSKNEVSNSYNQTSGKEFYAAGSQSAHGLHQLAGASAKVLDQLLAERIARDGQHRNLMLLAVLAAVLVAAYLFAGFYASFTRDVACLKHAVQQAAAGNLALHIQSDARDEIGELVKDFGAMTQALLMLVGDIRSGAAVISDATRDIADGNAALSGHTASQAEALGSTVVSMQELTATVKRNESHVSDGRQLVTAATGVARRGGRTVAAVVETMASIKASSHKIVDIIGVINGIAFQTNILALNAAVEAARAGEQGRGFAVVAGEVRNLAQRSAAAALEIKRLIGDSVDKIEAGGQLVDAAGSTMEQVVEAVEQVAALIARISSAGAAQNAEIEHINGALARIDDMTRQNAALVEGAHAGSGRLLAETDTLSHAVSRFRLDTESLDTVSPPLPPLLAPEPLDYLLRPVRPAGLRSANKPRVISSKNGKRSVGGAQG</sequence>
<dbReference type="InterPro" id="IPR004089">
    <property type="entry name" value="MCPsignal_dom"/>
</dbReference>
<dbReference type="PROSITE" id="PS50111">
    <property type="entry name" value="CHEMOTAXIS_TRANSDUC_2"/>
    <property type="match status" value="1"/>
</dbReference>
<dbReference type="Pfam" id="PF00015">
    <property type="entry name" value="MCPsignal"/>
    <property type="match status" value="1"/>
</dbReference>
<evidence type="ECO:0000256" key="5">
    <source>
        <dbReference type="SAM" id="MobiDB-lite"/>
    </source>
</evidence>
<protein>
    <submittedName>
        <fullName evidence="9">HAMP domain protein</fullName>
    </submittedName>
</protein>
<dbReference type="Pfam" id="PF00672">
    <property type="entry name" value="HAMP"/>
    <property type="match status" value="1"/>
</dbReference>
<keyword evidence="6" id="KW-0472">Membrane</keyword>
<evidence type="ECO:0000256" key="4">
    <source>
        <dbReference type="PROSITE-ProRule" id="PRU00284"/>
    </source>
</evidence>
<comment type="subcellular location">
    <subcellularLocation>
        <location evidence="1">Membrane</location>
    </subcellularLocation>
</comment>
<keyword evidence="10" id="KW-1185">Reference proteome</keyword>
<feature type="transmembrane region" description="Helical" evidence="6">
    <location>
        <begin position="21"/>
        <end position="41"/>
    </location>
</feature>
<proteinExistence type="inferred from homology"/>
<organism evidence="9 10">
    <name type="scientific">Janthinobacterium agaricidamnosum NBRC 102515 = DSM 9628</name>
    <dbReference type="NCBI Taxonomy" id="1349767"/>
    <lineage>
        <taxon>Bacteria</taxon>
        <taxon>Pseudomonadati</taxon>
        <taxon>Pseudomonadota</taxon>
        <taxon>Betaproteobacteria</taxon>
        <taxon>Burkholderiales</taxon>
        <taxon>Oxalobacteraceae</taxon>
        <taxon>Janthinobacterium</taxon>
    </lineage>
</organism>
<dbReference type="SMART" id="SM00283">
    <property type="entry name" value="MA"/>
    <property type="match status" value="1"/>
</dbReference>
<dbReference type="AlphaFoldDB" id="W0V6I3"/>
<evidence type="ECO:0000256" key="2">
    <source>
        <dbReference type="ARBA" id="ARBA00022481"/>
    </source>
</evidence>
<comment type="similarity">
    <text evidence="3">Belongs to the methyl-accepting chemotaxis (MCP) protein family.</text>
</comment>
<dbReference type="SUPFAM" id="SSF58104">
    <property type="entry name" value="Methyl-accepting chemotaxis protein (MCP) signaling domain"/>
    <property type="match status" value="1"/>
</dbReference>
<keyword evidence="4" id="KW-0807">Transducer</keyword>
<evidence type="ECO:0000313" key="10">
    <source>
        <dbReference type="Proteomes" id="UP000027604"/>
    </source>
</evidence>
<dbReference type="InterPro" id="IPR003660">
    <property type="entry name" value="HAMP_dom"/>
</dbReference>
<dbReference type="eggNOG" id="COG0840">
    <property type="taxonomic scope" value="Bacteria"/>
</dbReference>
<dbReference type="GO" id="GO:0005886">
    <property type="term" value="C:plasma membrane"/>
    <property type="evidence" value="ECO:0007669"/>
    <property type="project" value="TreeGrafter"/>
</dbReference>
<evidence type="ECO:0000256" key="3">
    <source>
        <dbReference type="ARBA" id="ARBA00029447"/>
    </source>
</evidence>
<accession>W0V6I3</accession>
<evidence type="ECO:0000259" key="7">
    <source>
        <dbReference type="PROSITE" id="PS50111"/>
    </source>
</evidence>
<keyword evidence="2" id="KW-0488">Methylation</keyword>
<dbReference type="GO" id="GO:0006935">
    <property type="term" value="P:chemotaxis"/>
    <property type="evidence" value="ECO:0007669"/>
    <property type="project" value="TreeGrafter"/>
</dbReference>
<dbReference type="PANTHER" id="PTHR43531">
    <property type="entry name" value="PROTEIN ICFG"/>
    <property type="match status" value="1"/>
</dbReference>
<evidence type="ECO:0000256" key="1">
    <source>
        <dbReference type="ARBA" id="ARBA00004370"/>
    </source>
</evidence>
<keyword evidence="6" id="KW-0812">Transmembrane</keyword>
<evidence type="ECO:0000256" key="6">
    <source>
        <dbReference type="SAM" id="Phobius"/>
    </source>
</evidence>
<dbReference type="EMBL" id="HG322949">
    <property type="protein sequence ID" value="CDG83476.1"/>
    <property type="molecule type" value="Genomic_DNA"/>
</dbReference>
<dbReference type="Gene3D" id="1.10.287.950">
    <property type="entry name" value="Methyl-accepting chemotaxis protein"/>
    <property type="match status" value="1"/>
</dbReference>
<feature type="domain" description="HAMP" evidence="8">
    <location>
        <begin position="338"/>
        <end position="381"/>
    </location>
</feature>
<dbReference type="STRING" id="1349767.GJA_2845"/>
<feature type="region of interest" description="Disordered" evidence="5">
    <location>
        <begin position="665"/>
        <end position="686"/>
    </location>
</feature>
<evidence type="ECO:0000259" key="8">
    <source>
        <dbReference type="PROSITE" id="PS50885"/>
    </source>
</evidence>
<dbReference type="FunFam" id="1.10.287.950:FF:000001">
    <property type="entry name" value="Methyl-accepting chemotaxis sensory transducer"/>
    <property type="match status" value="1"/>
</dbReference>
<dbReference type="SMART" id="SM00304">
    <property type="entry name" value="HAMP"/>
    <property type="match status" value="1"/>
</dbReference>
<dbReference type="HOGENOM" id="CLU_000445_107_22_4"/>
<gene>
    <name evidence="9" type="ORF">GJA_2845</name>
</gene>
<dbReference type="PROSITE" id="PS50885">
    <property type="entry name" value="HAMP"/>
    <property type="match status" value="1"/>
</dbReference>
<dbReference type="OrthoDB" id="343520at2"/>
<dbReference type="CDD" id="cd11386">
    <property type="entry name" value="MCP_signal"/>
    <property type="match status" value="1"/>
</dbReference>
<reference evidence="9 10" key="1">
    <citation type="journal article" date="2015" name="Genome Announc.">
        <title>Genome Sequence of Mushroom Soft-Rot Pathogen Janthinobacterium agaricidamnosum.</title>
        <authorList>
            <person name="Graupner K."/>
            <person name="Lackner G."/>
            <person name="Hertweck C."/>
        </authorList>
    </citation>
    <scope>NUCLEOTIDE SEQUENCE [LARGE SCALE GENOMIC DNA]</scope>
    <source>
        <strain evidence="10">NBRC 102515 / DSM 9628</strain>
    </source>
</reference>
<feature type="domain" description="Methyl-accepting transducer" evidence="7">
    <location>
        <begin position="386"/>
        <end position="615"/>
    </location>
</feature>
<dbReference type="PANTHER" id="PTHR43531:SF14">
    <property type="entry name" value="METHYL-ACCEPTING CHEMOTAXIS PROTEIN I-RELATED"/>
    <property type="match status" value="1"/>
</dbReference>
<name>W0V6I3_9BURK</name>
<feature type="transmembrane region" description="Helical" evidence="6">
    <location>
        <begin position="308"/>
        <end position="331"/>
    </location>
</feature>
<dbReference type="RefSeq" id="WP_038493008.1">
    <property type="nucleotide sequence ID" value="NZ_BCTH01000035.1"/>
</dbReference>
<keyword evidence="6" id="KW-1133">Transmembrane helix</keyword>
<evidence type="ECO:0000313" key="9">
    <source>
        <dbReference type="EMBL" id="CDG83476.1"/>
    </source>
</evidence>
<dbReference type="GO" id="GO:0007165">
    <property type="term" value="P:signal transduction"/>
    <property type="evidence" value="ECO:0007669"/>
    <property type="project" value="UniProtKB-KW"/>
</dbReference>
<dbReference type="GO" id="GO:0004888">
    <property type="term" value="F:transmembrane signaling receptor activity"/>
    <property type="evidence" value="ECO:0007669"/>
    <property type="project" value="TreeGrafter"/>
</dbReference>
<dbReference type="Proteomes" id="UP000027604">
    <property type="component" value="Chromosome I"/>
</dbReference>